<accession>A0A1J0WHM5</accession>
<proteinExistence type="inferred from homology"/>
<evidence type="ECO:0000313" key="6">
    <source>
        <dbReference type="EMBL" id="APE43810.1"/>
    </source>
</evidence>
<dbReference type="GO" id="GO:0008234">
    <property type="term" value="F:cysteine-type peptidase activity"/>
    <property type="evidence" value="ECO:0007669"/>
    <property type="project" value="UniProtKB-KW"/>
</dbReference>
<protein>
    <submittedName>
        <fullName evidence="6">Peptidase</fullName>
    </submittedName>
</protein>
<keyword evidence="3" id="KW-0378">Hydrolase</keyword>
<evidence type="ECO:0000256" key="4">
    <source>
        <dbReference type="ARBA" id="ARBA00022807"/>
    </source>
</evidence>
<dbReference type="NCBIfam" id="TIGR02219">
    <property type="entry name" value="phage_NlpC_fam"/>
    <property type="match status" value="1"/>
</dbReference>
<dbReference type="Gene3D" id="3.90.1720.10">
    <property type="entry name" value="endopeptidase domain like (from Nostoc punctiforme)"/>
    <property type="match status" value="1"/>
</dbReference>
<evidence type="ECO:0000313" key="7">
    <source>
        <dbReference type="Proteomes" id="UP000181897"/>
    </source>
</evidence>
<dbReference type="Pfam" id="PF00877">
    <property type="entry name" value="NLPC_P60"/>
    <property type="match status" value="1"/>
</dbReference>
<evidence type="ECO:0000256" key="3">
    <source>
        <dbReference type="ARBA" id="ARBA00022801"/>
    </source>
</evidence>
<dbReference type="InterPro" id="IPR011929">
    <property type="entry name" value="Phage_pept_NlpC/P60"/>
</dbReference>
<comment type="similarity">
    <text evidence="1">Belongs to the peptidase C40 family.</text>
</comment>
<evidence type="ECO:0000256" key="2">
    <source>
        <dbReference type="ARBA" id="ARBA00022670"/>
    </source>
</evidence>
<dbReference type="SUPFAM" id="SSF54001">
    <property type="entry name" value="Cysteine proteinases"/>
    <property type="match status" value="1"/>
</dbReference>
<dbReference type="OrthoDB" id="6058745at2"/>
<dbReference type="PROSITE" id="PS51935">
    <property type="entry name" value="NLPC_P60"/>
    <property type="match status" value="1"/>
</dbReference>
<keyword evidence="7" id="KW-1185">Reference proteome</keyword>
<dbReference type="GO" id="GO:0006508">
    <property type="term" value="P:proteolysis"/>
    <property type="evidence" value="ECO:0007669"/>
    <property type="project" value="UniProtKB-KW"/>
</dbReference>
<sequence>MSRIVDTARSWIGTPYVHQQTVKGAGCDCLGLLRGVWREVLGAEPEAVPAYSMDWSEPQGEERLWQATARHLRPKRPNTPAPGDVLLFRMRSGAVAKHLGIQACVGESPSFIHAYAGHGVVESPLSVPWSRRVVARFEFPLGGE</sequence>
<dbReference type="RefSeq" id="WP_071972148.1">
    <property type="nucleotide sequence ID" value="NZ_CP018076.1"/>
</dbReference>
<feature type="domain" description="NlpC/P60" evidence="5">
    <location>
        <begin position="1"/>
        <end position="140"/>
    </location>
</feature>
<organism evidence="6 7">
    <name type="scientific">Sulfitobacter alexandrii</name>
    <dbReference type="NCBI Taxonomy" id="1917485"/>
    <lineage>
        <taxon>Bacteria</taxon>
        <taxon>Pseudomonadati</taxon>
        <taxon>Pseudomonadota</taxon>
        <taxon>Alphaproteobacteria</taxon>
        <taxon>Rhodobacterales</taxon>
        <taxon>Roseobacteraceae</taxon>
        <taxon>Sulfitobacter</taxon>
    </lineage>
</organism>
<dbReference type="STRING" id="1917485.BOO69_10590"/>
<dbReference type="AlphaFoldDB" id="A0A1J0WHM5"/>
<gene>
    <name evidence="6" type="ORF">BOO69_10590</name>
</gene>
<dbReference type="EMBL" id="CP018076">
    <property type="protein sequence ID" value="APE43810.1"/>
    <property type="molecule type" value="Genomic_DNA"/>
</dbReference>
<keyword evidence="2" id="KW-0645">Protease</keyword>
<dbReference type="InterPro" id="IPR000064">
    <property type="entry name" value="NLP_P60_dom"/>
</dbReference>
<evidence type="ECO:0000259" key="5">
    <source>
        <dbReference type="PROSITE" id="PS51935"/>
    </source>
</evidence>
<reference evidence="6 7" key="1">
    <citation type="submission" date="2016-11" db="EMBL/GenBank/DDBJ databases">
        <title>Complete genome sequence of Sulfitobacter sp. AM1-D1, a toxic bacteria associated with marine dinoflagellate Alexandrium minutum in East China Sea.</title>
        <authorList>
            <person name="Yang Q."/>
            <person name="Zhang X."/>
            <person name="Tian X."/>
        </authorList>
    </citation>
    <scope>NUCLEOTIDE SEQUENCE [LARGE SCALE GENOMIC DNA]</scope>
    <source>
        <strain evidence="6 7">AM1-D1</strain>
    </source>
</reference>
<name>A0A1J0WHM5_9RHOB</name>
<keyword evidence="4" id="KW-0788">Thiol protease</keyword>
<dbReference type="InterPro" id="IPR038765">
    <property type="entry name" value="Papain-like_cys_pep_sf"/>
</dbReference>
<dbReference type="KEGG" id="suam:BOO69_10590"/>
<evidence type="ECO:0000256" key="1">
    <source>
        <dbReference type="ARBA" id="ARBA00007074"/>
    </source>
</evidence>
<dbReference type="Proteomes" id="UP000181897">
    <property type="component" value="Chromosome"/>
</dbReference>